<name>A0ABR0BBQ8_PURLI</name>
<dbReference type="EMBL" id="JAWRVI010000669">
    <property type="protein sequence ID" value="KAK4060494.1"/>
    <property type="molecule type" value="Genomic_DNA"/>
</dbReference>
<evidence type="ECO:0000256" key="1">
    <source>
        <dbReference type="SAM" id="MobiDB-lite"/>
    </source>
</evidence>
<evidence type="ECO:0000313" key="2">
    <source>
        <dbReference type="EMBL" id="KAK4060494.1"/>
    </source>
</evidence>
<organism evidence="2 3">
    <name type="scientific">Purpureocillium lilacinum</name>
    <name type="common">Paecilomyces lilacinus</name>
    <dbReference type="NCBI Taxonomy" id="33203"/>
    <lineage>
        <taxon>Eukaryota</taxon>
        <taxon>Fungi</taxon>
        <taxon>Dikarya</taxon>
        <taxon>Ascomycota</taxon>
        <taxon>Pezizomycotina</taxon>
        <taxon>Sordariomycetes</taxon>
        <taxon>Hypocreomycetidae</taxon>
        <taxon>Hypocreales</taxon>
        <taxon>Ophiocordycipitaceae</taxon>
        <taxon>Purpureocillium</taxon>
    </lineage>
</organism>
<gene>
    <name evidence="2" type="ORF">Purlil1_14291</name>
</gene>
<sequence>MPPTSSLAFCSSFDDTAKQFTSGPALQFAQKFSSSFLQYWTDLLAGTHTNLPTTKPSYATVVGAGRPAPAAAGTTADPVTAAPQNQWQQRLPPRRPGQRHPLPPPADDFRVFARLRPGHTADMSRSFAVRTHIVDRLGIARGRIPEAHPCKTGWAIRAADLATRDLLTERQTEWASDISAEIVETRQEWYKYAVQGCPRRLNNIFGEAIDDEKAIRDEIATQTGRTPVMVTTAKQDSDQSPTRTLIISFAKEVKHYWRLFDTTSYARRITKTRPPKQCDNCWDYHSRYSCGRQPRCKNCGRIGHTLDTCTATQQCANCRGPHAVDCSLCPARPKKINGVVRSLNRPEKDRVRRVGLRLFQQHTAKPVASPPREVSSSPESQSATASDTASTSRSTPTSSDASTPEPAMQSVAPRPSETPAASAAAPDAPNSQASPTPSIESASSVRHSTEASASPIKPSPAIPTTSTGSVTSRAQSGRDSSQPVRQSIETSKEPNEYVGNGLAPPASPSPSVRSSLSPAPSVSTPTPSLSSTCLLGTPAPEVRTSSPQPATSPKKRRLASPDRSL</sequence>
<feature type="compositionally biased region" description="Low complexity" evidence="1">
    <location>
        <begin position="509"/>
        <end position="532"/>
    </location>
</feature>
<dbReference type="Proteomes" id="UP001287286">
    <property type="component" value="Unassembled WGS sequence"/>
</dbReference>
<evidence type="ECO:0008006" key="4">
    <source>
        <dbReference type="Google" id="ProtNLM"/>
    </source>
</evidence>
<protein>
    <recommendedName>
        <fullName evidence="4">CCHC-type domain-containing protein</fullName>
    </recommendedName>
</protein>
<comment type="caution">
    <text evidence="2">The sequence shown here is derived from an EMBL/GenBank/DDBJ whole genome shotgun (WGS) entry which is preliminary data.</text>
</comment>
<proteinExistence type="predicted"/>
<feature type="compositionally biased region" description="Low complexity" evidence="1">
    <location>
        <begin position="366"/>
        <end position="404"/>
    </location>
</feature>
<feature type="compositionally biased region" description="Polar residues" evidence="1">
    <location>
        <begin position="468"/>
        <end position="489"/>
    </location>
</feature>
<evidence type="ECO:0000313" key="3">
    <source>
        <dbReference type="Proteomes" id="UP001287286"/>
    </source>
</evidence>
<feature type="region of interest" description="Disordered" evidence="1">
    <location>
        <begin position="66"/>
        <end position="107"/>
    </location>
</feature>
<accession>A0ABR0BBQ8</accession>
<feature type="compositionally biased region" description="Low complexity" evidence="1">
    <location>
        <begin position="66"/>
        <end position="91"/>
    </location>
</feature>
<feature type="region of interest" description="Disordered" evidence="1">
    <location>
        <begin position="358"/>
        <end position="565"/>
    </location>
</feature>
<feature type="compositionally biased region" description="Low complexity" evidence="1">
    <location>
        <begin position="412"/>
        <end position="435"/>
    </location>
</feature>
<keyword evidence="3" id="KW-1185">Reference proteome</keyword>
<feature type="compositionally biased region" description="Polar residues" evidence="1">
    <location>
        <begin position="436"/>
        <end position="446"/>
    </location>
</feature>
<reference evidence="2 3" key="1">
    <citation type="journal article" date="2024" name="Microbiol. Resour. Announc.">
        <title>Genome annotations for the ascomycete fungi Trichoderma harzianum, Trichoderma aggressivum, and Purpureocillium lilacinum.</title>
        <authorList>
            <person name="Beijen E.P.W."/>
            <person name="Ohm R.A."/>
        </authorList>
    </citation>
    <scope>NUCLEOTIDE SEQUENCE [LARGE SCALE GENOMIC DNA]</scope>
    <source>
        <strain evidence="2 3">CBS 150709</strain>
    </source>
</reference>